<dbReference type="Proteomes" id="UP000215902">
    <property type="component" value="Unassembled WGS sequence"/>
</dbReference>
<feature type="region of interest" description="Disordered" evidence="1">
    <location>
        <begin position="102"/>
        <end position="204"/>
    </location>
</feature>
<feature type="compositionally biased region" description="Low complexity" evidence="1">
    <location>
        <begin position="170"/>
        <end position="179"/>
    </location>
</feature>
<dbReference type="EMBL" id="NIVC01001981">
    <property type="protein sequence ID" value="PAA62010.1"/>
    <property type="molecule type" value="Genomic_DNA"/>
</dbReference>
<accession>A0A267EKF3</accession>
<evidence type="ECO:0000313" key="2">
    <source>
        <dbReference type="EMBL" id="PAA62010.1"/>
    </source>
</evidence>
<protein>
    <submittedName>
        <fullName evidence="2">Uncharacterized protein</fullName>
    </submittedName>
</protein>
<evidence type="ECO:0000313" key="3">
    <source>
        <dbReference type="Proteomes" id="UP000215902"/>
    </source>
</evidence>
<comment type="caution">
    <text evidence="2">The sequence shown here is derived from an EMBL/GenBank/DDBJ whole genome shotgun (WGS) entry which is preliminary data.</text>
</comment>
<organism evidence="2 3">
    <name type="scientific">Macrostomum lignano</name>
    <dbReference type="NCBI Taxonomy" id="282301"/>
    <lineage>
        <taxon>Eukaryota</taxon>
        <taxon>Metazoa</taxon>
        <taxon>Spiralia</taxon>
        <taxon>Lophotrochozoa</taxon>
        <taxon>Platyhelminthes</taxon>
        <taxon>Rhabditophora</taxon>
        <taxon>Macrostomorpha</taxon>
        <taxon>Macrostomida</taxon>
        <taxon>Macrostomidae</taxon>
        <taxon>Macrostomum</taxon>
    </lineage>
</organism>
<sequence length="410" mass="45434">MLSALKKLFRRRSIERIEVQPDCEASGERDHNKKQAKKLQKQQSKATKKQRRELVTRVDESDGIGRPLTNSTASTEEGYGKVSGGAPGSSCGIGFGDCNKTGISNETGSSSSGSSSSNTSSSSSSGSDNCSSSSCSPNCNSGDSVNRTGPIEATQKLVTEAGDKLEEQQQPKQLECQTQIAEDYEEERDEDYYDGNSDDNFSEELEDGPVAYITEAPPKQQQHHQQQQAKKQPPANKQLLSKPITAGQLRKTTPQSCTSHQHHGSKTDVDQLLTGSVSQQHRKDTVRGNLEELRVAESINYRSVVYEYSFRVKNDPANMRAFSDPSDRRIEAIARSCGTQIQLEQPKSSSRYYETRTRRVTIQAPDLHSLEKCCRQFDERFPHFFVCGGLGQGSKSIKRVYVDDLDAQEQ</sequence>
<feature type="compositionally biased region" description="Acidic residues" evidence="1">
    <location>
        <begin position="182"/>
        <end position="204"/>
    </location>
</feature>
<dbReference type="AlphaFoldDB" id="A0A267EKF3"/>
<feature type="region of interest" description="Disordered" evidence="1">
    <location>
        <begin position="217"/>
        <end position="236"/>
    </location>
</feature>
<proteinExistence type="predicted"/>
<feature type="region of interest" description="Disordered" evidence="1">
    <location>
        <begin position="22"/>
        <end position="86"/>
    </location>
</feature>
<gene>
    <name evidence="2" type="ORF">BOX15_Mlig033664g3</name>
</gene>
<feature type="compositionally biased region" description="Basic residues" evidence="1">
    <location>
        <begin position="34"/>
        <end position="51"/>
    </location>
</feature>
<feature type="compositionally biased region" description="Low complexity" evidence="1">
    <location>
        <begin position="104"/>
        <end position="144"/>
    </location>
</feature>
<reference evidence="2 3" key="1">
    <citation type="submission" date="2017-06" db="EMBL/GenBank/DDBJ databases">
        <title>A platform for efficient transgenesis in Macrostomum lignano, a flatworm model organism for stem cell research.</title>
        <authorList>
            <person name="Berezikov E."/>
        </authorList>
    </citation>
    <scope>NUCLEOTIDE SEQUENCE [LARGE SCALE GENOMIC DNA]</scope>
    <source>
        <strain evidence="2">DV1</strain>
        <tissue evidence="2">Whole organism</tissue>
    </source>
</reference>
<keyword evidence="3" id="KW-1185">Reference proteome</keyword>
<feature type="compositionally biased region" description="Polar residues" evidence="1">
    <location>
        <begin position="250"/>
        <end position="259"/>
    </location>
</feature>
<feature type="region of interest" description="Disordered" evidence="1">
    <location>
        <begin position="245"/>
        <end position="272"/>
    </location>
</feature>
<evidence type="ECO:0000256" key="1">
    <source>
        <dbReference type="SAM" id="MobiDB-lite"/>
    </source>
</evidence>
<name>A0A267EKF3_9PLAT</name>